<feature type="signal peptide" evidence="9">
    <location>
        <begin position="1"/>
        <end position="31"/>
    </location>
</feature>
<dbReference type="SMART" id="SM01330">
    <property type="entry name" value="Frizzled"/>
    <property type="match status" value="1"/>
</dbReference>
<accession>A0A7M5V9W0</accession>
<feature type="transmembrane region" description="Helical" evidence="8">
    <location>
        <begin position="277"/>
        <end position="305"/>
    </location>
</feature>
<feature type="transmembrane region" description="Helical" evidence="8">
    <location>
        <begin position="422"/>
        <end position="441"/>
    </location>
</feature>
<feature type="chain" id="PRO_5029446171" description="G-protein coupled receptors family 2 profile 2 domain-containing protein" evidence="9">
    <location>
        <begin position="32"/>
        <end position="631"/>
    </location>
</feature>
<dbReference type="OrthoDB" id="10064659at2759"/>
<name>A0A7M5V9W0_9CNID</name>
<keyword evidence="4 8" id="KW-0812">Transmembrane</keyword>
<dbReference type="GO" id="GO:0042813">
    <property type="term" value="F:Wnt receptor activity"/>
    <property type="evidence" value="ECO:0007669"/>
    <property type="project" value="TreeGrafter"/>
</dbReference>
<evidence type="ECO:0000256" key="7">
    <source>
        <dbReference type="ARBA" id="ARBA00023170"/>
    </source>
</evidence>
<keyword evidence="9" id="KW-0732">Signal</keyword>
<dbReference type="GO" id="GO:0005886">
    <property type="term" value="C:plasma membrane"/>
    <property type="evidence" value="ECO:0007669"/>
    <property type="project" value="TreeGrafter"/>
</dbReference>
<evidence type="ECO:0000256" key="3">
    <source>
        <dbReference type="ARBA" id="ARBA00022473"/>
    </source>
</evidence>
<dbReference type="GO" id="GO:0017147">
    <property type="term" value="F:Wnt-protein binding"/>
    <property type="evidence" value="ECO:0007669"/>
    <property type="project" value="TreeGrafter"/>
</dbReference>
<feature type="transmembrane region" description="Helical" evidence="8">
    <location>
        <begin position="200"/>
        <end position="221"/>
    </location>
</feature>
<dbReference type="AlphaFoldDB" id="A0A7M5V9W0"/>
<feature type="transmembrane region" description="Helical" evidence="8">
    <location>
        <begin position="326"/>
        <end position="348"/>
    </location>
</feature>
<evidence type="ECO:0000256" key="9">
    <source>
        <dbReference type="SAM" id="SignalP"/>
    </source>
</evidence>
<keyword evidence="12" id="KW-1185">Reference proteome</keyword>
<dbReference type="InterPro" id="IPR017981">
    <property type="entry name" value="GPCR_2-like_7TM"/>
</dbReference>
<comment type="similarity">
    <text evidence="2">Belongs to the G-protein coupled receptor Fz/Smo family.</text>
</comment>
<evidence type="ECO:0000256" key="1">
    <source>
        <dbReference type="ARBA" id="ARBA00004141"/>
    </source>
</evidence>
<dbReference type="InterPro" id="IPR015526">
    <property type="entry name" value="Frizzled/SFRP"/>
</dbReference>
<dbReference type="EnsemblMetazoa" id="CLYHEMT012363.2">
    <property type="protein sequence ID" value="CLYHEMP012363.2"/>
    <property type="gene ID" value="CLYHEMG012363"/>
</dbReference>
<dbReference type="PANTHER" id="PTHR11309">
    <property type="entry name" value="FRIZZLED"/>
    <property type="match status" value="1"/>
</dbReference>
<feature type="transmembrane region" description="Helical" evidence="8">
    <location>
        <begin position="488"/>
        <end position="509"/>
    </location>
</feature>
<reference evidence="11" key="1">
    <citation type="submission" date="2021-01" db="UniProtKB">
        <authorList>
            <consortium name="EnsemblMetazoa"/>
        </authorList>
    </citation>
    <scope>IDENTIFICATION</scope>
</reference>
<dbReference type="Proteomes" id="UP000594262">
    <property type="component" value="Unplaced"/>
</dbReference>
<dbReference type="PRINTS" id="PR00489">
    <property type="entry name" value="FRIZZLED"/>
</dbReference>
<dbReference type="InterPro" id="IPR000539">
    <property type="entry name" value="Frizzled/Smoothened_7TM"/>
</dbReference>
<feature type="transmembrane region" description="Helical" evidence="8">
    <location>
        <begin position="368"/>
        <end position="389"/>
    </location>
</feature>
<dbReference type="Pfam" id="PF01534">
    <property type="entry name" value="Frizzled"/>
    <property type="match status" value="1"/>
</dbReference>
<evidence type="ECO:0000313" key="12">
    <source>
        <dbReference type="Proteomes" id="UP000594262"/>
    </source>
</evidence>
<dbReference type="GO" id="GO:0035567">
    <property type="term" value="P:non-canonical Wnt signaling pathway"/>
    <property type="evidence" value="ECO:0007669"/>
    <property type="project" value="TreeGrafter"/>
</dbReference>
<keyword evidence="5 8" id="KW-1133">Transmembrane helix</keyword>
<keyword evidence="6 8" id="KW-0472">Membrane</keyword>
<comment type="subcellular location">
    <subcellularLocation>
        <location evidence="1">Membrane</location>
        <topology evidence="1">Multi-pass membrane protein</topology>
    </subcellularLocation>
</comment>
<evidence type="ECO:0000313" key="11">
    <source>
        <dbReference type="EnsemblMetazoa" id="CLYHEMP012363.2"/>
    </source>
</evidence>
<sequence length="631" mass="73413">RKNLRLKKRYNFHMMHSLWIIIAASISMCSASECSLTDFELYQQTCMNNTLYSTFNETKMLEVIENCFPWISHNFPQCWQAVHSNITTSKCQQTCQYFQNHCPMLALFDSTKCFSRCVVGAENRQQKYENLLSLNCSQNTVAKTCAGNFVSSSHSSEWAIQWNYQNQKQDNEIVNTTSGCALSCDNQIQVFRSGQLQVDGPIICFSLLGIIASSFTVLSFLIDWKSQNRYPALILFITSICFMMCFLGWIIQFFGVGRKISCDPTNLRRNKEPRHGDSFWCILSFILIYFSGLSTSCWFVILNYSWYISFRTMGSIKTLIQSKIKYFHFFAWGISGSFTLMALLLQAVSAHPITNICFIHLSHNQQHLHDGLVAFPFTVCLVVGEFLLLKCVIQLKKLRNDCSVFLVPKAVKNLTKTFYRMIIYGLGVLVAFTLLVFIMYYEFNMREEWEKKHSKYIRCRLETVSLPTSLSKECIPPDKSRLLCLHCYILLLLLMSLLTSSWTWTFGTLKIWKKAWKRHLETDKAKERLQFQRAWYRRINSKKIQPFLPPINPQNPLEENKIKFMQPDKRLSLPDNLFVSTHQGDKKNRRHSDDIRSVVELFSIRRNTMCSLNSVISNELRSDVKALDEHS</sequence>
<protein>
    <recommendedName>
        <fullName evidence="10">G-protein coupled receptors family 2 profile 2 domain-containing protein</fullName>
    </recommendedName>
</protein>
<evidence type="ECO:0000256" key="2">
    <source>
        <dbReference type="ARBA" id="ARBA00008077"/>
    </source>
</evidence>
<keyword evidence="7" id="KW-0675">Receptor</keyword>
<feature type="transmembrane region" description="Helical" evidence="8">
    <location>
        <begin position="233"/>
        <end position="257"/>
    </location>
</feature>
<evidence type="ECO:0000256" key="5">
    <source>
        <dbReference type="ARBA" id="ARBA00022989"/>
    </source>
</evidence>
<feature type="domain" description="G-protein coupled receptors family 2 profile 2" evidence="10">
    <location>
        <begin position="208"/>
        <end position="400"/>
    </location>
</feature>
<evidence type="ECO:0000256" key="4">
    <source>
        <dbReference type="ARBA" id="ARBA00022692"/>
    </source>
</evidence>
<evidence type="ECO:0000259" key="10">
    <source>
        <dbReference type="PROSITE" id="PS50261"/>
    </source>
</evidence>
<evidence type="ECO:0000256" key="6">
    <source>
        <dbReference type="ARBA" id="ARBA00023136"/>
    </source>
</evidence>
<proteinExistence type="inferred from homology"/>
<keyword evidence="3" id="KW-0217">Developmental protein</keyword>
<evidence type="ECO:0000256" key="8">
    <source>
        <dbReference type="SAM" id="Phobius"/>
    </source>
</evidence>
<dbReference type="PROSITE" id="PS50261">
    <property type="entry name" value="G_PROTEIN_RECEP_F2_4"/>
    <property type="match status" value="1"/>
</dbReference>
<dbReference type="GO" id="GO:0060070">
    <property type="term" value="P:canonical Wnt signaling pathway"/>
    <property type="evidence" value="ECO:0007669"/>
    <property type="project" value="TreeGrafter"/>
</dbReference>
<organism evidence="11 12">
    <name type="scientific">Clytia hemisphaerica</name>
    <dbReference type="NCBI Taxonomy" id="252671"/>
    <lineage>
        <taxon>Eukaryota</taxon>
        <taxon>Metazoa</taxon>
        <taxon>Cnidaria</taxon>
        <taxon>Hydrozoa</taxon>
        <taxon>Hydroidolina</taxon>
        <taxon>Leptothecata</taxon>
        <taxon>Obeliida</taxon>
        <taxon>Clytiidae</taxon>
        <taxon>Clytia</taxon>
    </lineage>
</organism>
<dbReference type="Gene3D" id="1.20.1070.10">
    <property type="entry name" value="Rhodopsin 7-helix transmembrane proteins"/>
    <property type="match status" value="1"/>
</dbReference>